<dbReference type="InterPro" id="IPR028976">
    <property type="entry name" value="CheC-like_sf"/>
</dbReference>
<reference evidence="3 4" key="1">
    <citation type="submission" date="2024-09" db="EMBL/GenBank/DDBJ databases">
        <authorList>
            <person name="Sun Q."/>
            <person name="Mori K."/>
        </authorList>
    </citation>
    <scope>NUCLEOTIDE SEQUENCE [LARGE SCALE GENOMIC DNA]</scope>
    <source>
        <strain evidence="3 4">CCM 8654</strain>
    </source>
</reference>
<name>A0ABV6E1J5_9ACTN</name>
<feature type="domain" description="Chemotaxis phosphatase CheX-like" evidence="2">
    <location>
        <begin position="46"/>
        <end position="122"/>
    </location>
</feature>
<protein>
    <submittedName>
        <fullName evidence="3">Chemotaxis protein CheX</fullName>
    </submittedName>
</protein>
<dbReference type="EMBL" id="JBHLXH010000001">
    <property type="protein sequence ID" value="MFC0222865.1"/>
    <property type="molecule type" value="Genomic_DNA"/>
</dbReference>
<evidence type="ECO:0000256" key="1">
    <source>
        <dbReference type="ARBA" id="ARBA00022500"/>
    </source>
</evidence>
<dbReference type="InterPro" id="IPR028051">
    <property type="entry name" value="CheX-like_dom"/>
</dbReference>
<dbReference type="RefSeq" id="WP_378518584.1">
    <property type="nucleotide sequence ID" value="NZ_CBCSDI010000031.1"/>
</dbReference>
<dbReference type="Proteomes" id="UP001589698">
    <property type="component" value="Unassembled WGS sequence"/>
</dbReference>
<dbReference type="Pfam" id="PF13690">
    <property type="entry name" value="CheX"/>
    <property type="match status" value="1"/>
</dbReference>
<dbReference type="Gene3D" id="3.40.1550.10">
    <property type="entry name" value="CheC-like"/>
    <property type="match status" value="1"/>
</dbReference>
<sequence>MSTYVPESPVTPEDLQLLGADVLAAFLVDGPAGVVREEQADGRVRASVAVRGEWNGVITLEVSRAAAHDLTRRMLLLDEVTEEDVTDAVGELVNVLGGNVKSLLVEGSVLGLPEVTDGDLGDSTRVEICQTELWWAGHPVHVRVWGADPDHDPAHEHRSTP</sequence>
<organism evidence="3 4">
    <name type="scientific">Nocardioides zeicaulis</name>
    <dbReference type="NCBI Taxonomy" id="1776857"/>
    <lineage>
        <taxon>Bacteria</taxon>
        <taxon>Bacillati</taxon>
        <taxon>Actinomycetota</taxon>
        <taxon>Actinomycetes</taxon>
        <taxon>Propionibacteriales</taxon>
        <taxon>Nocardioidaceae</taxon>
        <taxon>Nocardioides</taxon>
    </lineage>
</organism>
<gene>
    <name evidence="3" type="ORF">ACFFJG_10260</name>
</gene>
<evidence type="ECO:0000313" key="4">
    <source>
        <dbReference type="Proteomes" id="UP001589698"/>
    </source>
</evidence>
<evidence type="ECO:0000313" key="3">
    <source>
        <dbReference type="EMBL" id="MFC0222865.1"/>
    </source>
</evidence>
<proteinExistence type="predicted"/>
<keyword evidence="1" id="KW-0145">Chemotaxis</keyword>
<evidence type="ECO:0000259" key="2">
    <source>
        <dbReference type="Pfam" id="PF13690"/>
    </source>
</evidence>
<comment type="caution">
    <text evidence="3">The sequence shown here is derived from an EMBL/GenBank/DDBJ whole genome shotgun (WGS) entry which is preliminary data.</text>
</comment>
<accession>A0ABV6E1J5</accession>
<keyword evidence="4" id="KW-1185">Reference proteome</keyword>
<dbReference type="SUPFAM" id="SSF103039">
    <property type="entry name" value="CheC-like"/>
    <property type="match status" value="1"/>
</dbReference>